<evidence type="ECO:0000256" key="1">
    <source>
        <dbReference type="ARBA" id="ARBA00004429"/>
    </source>
</evidence>
<organism evidence="11 12">
    <name type="scientific">Sporosarcina highlanderae</name>
    <dbReference type="NCBI Taxonomy" id="3035916"/>
    <lineage>
        <taxon>Bacteria</taxon>
        <taxon>Bacillati</taxon>
        <taxon>Bacillota</taxon>
        <taxon>Bacilli</taxon>
        <taxon>Bacillales</taxon>
        <taxon>Caryophanaceae</taxon>
        <taxon>Sporosarcina</taxon>
    </lineage>
</organism>
<comment type="caution">
    <text evidence="11">The sequence shown here is derived from an EMBL/GenBank/DDBJ whole genome shotgun (WGS) entry which is preliminary data.</text>
</comment>
<dbReference type="InterPro" id="IPR055348">
    <property type="entry name" value="DctQ"/>
</dbReference>
<comment type="subcellular location">
    <subcellularLocation>
        <location evidence="1">Cell inner membrane</location>
        <topology evidence="1">Multi-pass membrane protein</topology>
    </subcellularLocation>
</comment>
<evidence type="ECO:0000313" key="12">
    <source>
        <dbReference type="Proteomes" id="UP001175097"/>
    </source>
</evidence>
<evidence type="ECO:0000256" key="8">
    <source>
        <dbReference type="ARBA" id="ARBA00038436"/>
    </source>
</evidence>
<evidence type="ECO:0000256" key="5">
    <source>
        <dbReference type="ARBA" id="ARBA00022692"/>
    </source>
</evidence>
<keyword evidence="7 9" id="KW-0472">Membrane</keyword>
<evidence type="ECO:0000256" key="3">
    <source>
        <dbReference type="ARBA" id="ARBA00022475"/>
    </source>
</evidence>
<dbReference type="EMBL" id="JAROCC010000001">
    <property type="protein sequence ID" value="MDN4605887.1"/>
    <property type="molecule type" value="Genomic_DNA"/>
</dbReference>
<feature type="transmembrane region" description="Helical" evidence="9">
    <location>
        <begin position="18"/>
        <end position="38"/>
    </location>
</feature>
<evidence type="ECO:0000256" key="9">
    <source>
        <dbReference type="SAM" id="Phobius"/>
    </source>
</evidence>
<feature type="transmembrane region" description="Helical" evidence="9">
    <location>
        <begin position="138"/>
        <end position="159"/>
    </location>
</feature>
<name>A0ABT8JLS6_9BACL</name>
<dbReference type="PANTHER" id="PTHR35011:SF2">
    <property type="entry name" value="2,3-DIKETO-L-GULONATE TRAP TRANSPORTER SMALL PERMEASE PROTEIN YIAM"/>
    <property type="match status" value="1"/>
</dbReference>
<keyword evidence="5 9" id="KW-0812">Transmembrane</keyword>
<evidence type="ECO:0000256" key="7">
    <source>
        <dbReference type="ARBA" id="ARBA00023136"/>
    </source>
</evidence>
<evidence type="ECO:0000259" key="10">
    <source>
        <dbReference type="Pfam" id="PF04290"/>
    </source>
</evidence>
<feature type="transmembrane region" description="Helical" evidence="9">
    <location>
        <begin position="97"/>
        <end position="118"/>
    </location>
</feature>
<keyword evidence="4" id="KW-0997">Cell inner membrane</keyword>
<sequence>MQLEMNTYTKILDRLNKFLLILCVFLLMVMVAAVSFQVLLRFLPGMGIRISAPWTSELPIYCMIWLIFLGVAVATRHNKLISVDVLLGKLPLNGVKLVVYIATLLSLLFYIGLLIAGYEWAVYGMSETSSTMGIPMSYVYVSLPVSAFVMILNTIAYLLEIPKKNLLSVNVDTEI</sequence>
<comment type="similarity">
    <text evidence="8">Belongs to the TRAP transporter small permease family.</text>
</comment>
<gene>
    <name evidence="11" type="ORF">P5G49_00155</name>
</gene>
<feature type="transmembrane region" description="Helical" evidence="9">
    <location>
        <begin position="58"/>
        <end position="76"/>
    </location>
</feature>
<protein>
    <submittedName>
        <fullName evidence="11">TRAP transporter small permease</fullName>
    </submittedName>
</protein>
<evidence type="ECO:0000256" key="4">
    <source>
        <dbReference type="ARBA" id="ARBA00022519"/>
    </source>
</evidence>
<feature type="domain" description="Tripartite ATP-independent periplasmic transporters DctQ component" evidence="10">
    <location>
        <begin position="30"/>
        <end position="160"/>
    </location>
</feature>
<proteinExistence type="inferred from homology"/>
<dbReference type="Proteomes" id="UP001175097">
    <property type="component" value="Unassembled WGS sequence"/>
</dbReference>
<accession>A0ABT8JLS6</accession>
<keyword evidence="12" id="KW-1185">Reference proteome</keyword>
<reference evidence="11" key="1">
    <citation type="submission" date="2023-03" db="EMBL/GenBank/DDBJ databases">
        <title>MT1 and MT2 Draft Genomes of Novel Species.</title>
        <authorList>
            <person name="Venkateswaran K."/>
        </authorList>
    </citation>
    <scope>NUCLEOTIDE SEQUENCE</scope>
    <source>
        <strain evidence="11">F6_3S_P_2</strain>
    </source>
</reference>
<evidence type="ECO:0000256" key="2">
    <source>
        <dbReference type="ARBA" id="ARBA00022448"/>
    </source>
</evidence>
<keyword evidence="6 9" id="KW-1133">Transmembrane helix</keyword>
<dbReference type="PANTHER" id="PTHR35011">
    <property type="entry name" value="2,3-DIKETO-L-GULONATE TRAP TRANSPORTER SMALL PERMEASE PROTEIN YIAM"/>
    <property type="match status" value="1"/>
</dbReference>
<dbReference type="InterPro" id="IPR007387">
    <property type="entry name" value="TRAP_DctQ"/>
</dbReference>
<keyword evidence="3" id="KW-1003">Cell membrane</keyword>
<evidence type="ECO:0000313" key="11">
    <source>
        <dbReference type="EMBL" id="MDN4605887.1"/>
    </source>
</evidence>
<dbReference type="RefSeq" id="WP_301241368.1">
    <property type="nucleotide sequence ID" value="NZ_JAROCC010000001.1"/>
</dbReference>
<dbReference type="Pfam" id="PF04290">
    <property type="entry name" value="DctQ"/>
    <property type="match status" value="1"/>
</dbReference>
<keyword evidence="2" id="KW-0813">Transport</keyword>
<evidence type="ECO:0000256" key="6">
    <source>
        <dbReference type="ARBA" id="ARBA00022989"/>
    </source>
</evidence>